<gene>
    <name evidence="4" type="ORF">FHS09_002769</name>
</gene>
<evidence type="ECO:0000256" key="2">
    <source>
        <dbReference type="ARBA" id="ARBA00023002"/>
    </source>
</evidence>
<evidence type="ECO:0000256" key="1">
    <source>
        <dbReference type="ARBA" id="ARBA00006484"/>
    </source>
</evidence>
<keyword evidence="5" id="KW-1185">Reference proteome</keyword>
<dbReference type="InterPro" id="IPR020904">
    <property type="entry name" value="Sc_DH/Rdtase_CS"/>
</dbReference>
<dbReference type="Pfam" id="PF00106">
    <property type="entry name" value="adh_short"/>
    <property type="match status" value="1"/>
</dbReference>
<name>A0A7W4WE78_9GAMM</name>
<protein>
    <submittedName>
        <fullName evidence="4">Short-subunit dehydrogenase involved in D-alanine esterification of teichoic acids</fullName>
    </submittedName>
</protein>
<comment type="similarity">
    <text evidence="1 3">Belongs to the short-chain dehydrogenases/reductases (SDR) family.</text>
</comment>
<comment type="caution">
    <text evidence="4">The sequence shown here is derived from an EMBL/GenBank/DDBJ whole genome shotgun (WGS) entry which is preliminary data.</text>
</comment>
<dbReference type="GO" id="GO:0016020">
    <property type="term" value="C:membrane"/>
    <property type="evidence" value="ECO:0007669"/>
    <property type="project" value="TreeGrafter"/>
</dbReference>
<evidence type="ECO:0000313" key="4">
    <source>
        <dbReference type="EMBL" id="MBB3061926.1"/>
    </source>
</evidence>
<keyword evidence="2" id="KW-0560">Oxidoreductase</keyword>
<dbReference type="EMBL" id="JACHWZ010000012">
    <property type="protein sequence ID" value="MBB3061926.1"/>
    <property type="molecule type" value="Genomic_DNA"/>
</dbReference>
<dbReference type="PANTHER" id="PTHR44196">
    <property type="entry name" value="DEHYDROGENASE/REDUCTASE SDR FAMILY MEMBER 7B"/>
    <property type="match status" value="1"/>
</dbReference>
<dbReference type="PROSITE" id="PS00061">
    <property type="entry name" value="ADH_SHORT"/>
    <property type="match status" value="1"/>
</dbReference>
<accession>A0A7W4WE78</accession>
<evidence type="ECO:0000256" key="3">
    <source>
        <dbReference type="RuleBase" id="RU000363"/>
    </source>
</evidence>
<reference evidence="4 5" key="1">
    <citation type="submission" date="2020-08" db="EMBL/GenBank/DDBJ databases">
        <title>Genomic Encyclopedia of Type Strains, Phase III (KMG-III): the genomes of soil and plant-associated and newly described type strains.</title>
        <authorList>
            <person name="Whitman W."/>
        </authorList>
    </citation>
    <scope>NUCLEOTIDE SEQUENCE [LARGE SCALE GENOMIC DNA]</scope>
    <source>
        <strain evidence="4 5">CECT 8799</strain>
    </source>
</reference>
<dbReference type="Gene3D" id="3.40.50.720">
    <property type="entry name" value="NAD(P)-binding Rossmann-like Domain"/>
    <property type="match status" value="1"/>
</dbReference>
<organism evidence="4 5">
    <name type="scientific">Microbulbifer rhizosphaerae</name>
    <dbReference type="NCBI Taxonomy" id="1562603"/>
    <lineage>
        <taxon>Bacteria</taxon>
        <taxon>Pseudomonadati</taxon>
        <taxon>Pseudomonadota</taxon>
        <taxon>Gammaproteobacteria</taxon>
        <taxon>Cellvibrionales</taxon>
        <taxon>Microbulbiferaceae</taxon>
        <taxon>Microbulbifer</taxon>
    </lineage>
</organism>
<dbReference type="AlphaFoldDB" id="A0A7W4WE78"/>
<dbReference type="SUPFAM" id="SSF51735">
    <property type="entry name" value="NAD(P)-binding Rossmann-fold domains"/>
    <property type="match status" value="1"/>
</dbReference>
<evidence type="ECO:0000313" key="5">
    <source>
        <dbReference type="Proteomes" id="UP000535937"/>
    </source>
</evidence>
<dbReference type="Proteomes" id="UP000535937">
    <property type="component" value="Unassembled WGS sequence"/>
</dbReference>
<proteinExistence type="inferred from homology"/>
<sequence>MNMTGKTVLLTGGTSGIGLALLPRLIERGCRVITCGRDGARIKELRGSNPQAIFVRADINSAEGIDALAQAVSSAGAGLDMIINNAGIQLAYEFVSDAEVPDKIDREVGINLCAQMKLAHRFLPELLIRPEAVIVNITSCLAVTPKRSAPVYCATKAAMRSFTRALRYQLEDSTVRVVEVIPPLVATRMTAGRDADTISSDEFAEEMLSKLVRGDTEIRVGKARLLMGIYRLWPALAARILKNG</sequence>
<dbReference type="PANTHER" id="PTHR44196:SF1">
    <property type="entry name" value="DEHYDROGENASE_REDUCTASE SDR FAMILY MEMBER 7B"/>
    <property type="match status" value="1"/>
</dbReference>
<dbReference type="RefSeq" id="WP_183460753.1">
    <property type="nucleotide sequence ID" value="NZ_JACHWZ010000012.1"/>
</dbReference>
<dbReference type="PRINTS" id="PR00081">
    <property type="entry name" value="GDHRDH"/>
</dbReference>
<dbReference type="GO" id="GO:0016491">
    <property type="term" value="F:oxidoreductase activity"/>
    <property type="evidence" value="ECO:0007669"/>
    <property type="project" value="UniProtKB-KW"/>
</dbReference>
<dbReference type="InterPro" id="IPR036291">
    <property type="entry name" value="NAD(P)-bd_dom_sf"/>
</dbReference>
<dbReference type="InterPro" id="IPR002347">
    <property type="entry name" value="SDR_fam"/>
</dbReference>
<dbReference type="PRINTS" id="PR00080">
    <property type="entry name" value="SDRFAMILY"/>
</dbReference>